<dbReference type="STRING" id="797114.C475_00465"/>
<dbReference type="eggNOG" id="arCOG01871">
    <property type="taxonomic scope" value="Archaea"/>
</dbReference>
<organism evidence="3 4">
    <name type="scientific">Halosimplex carlsbadense 2-9-1</name>
    <dbReference type="NCBI Taxonomy" id="797114"/>
    <lineage>
        <taxon>Archaea</taxon>
        <taxon>Methanobacteriati</taxon>
        <taxon>Methanobacteriota</taxon>
        <taxon>Stenosarchaea group</taxon>
        <taxon>Halobacteria</taxon>
        <taxon>Halobacteriales</taxon>
        <taxon>Haloarculaceae</taxon>
        <taxon>Halosimplex</taxon>
    </lineage>
</organism>
<accession>M0D513</accession>
<evidence type="ECO:0000259" key="2">
    <source>
        <dbReference type="Pfam" id="PF12804"/>
    </source>
</evidence>
<dbReference type="GO" id="GO:0016779">
    <property type="term" value="F:nucleotidyltransferase activity"/>
    <property type="evidence" value="ECO:0007669"/>
    <property type="project" value="TreeGrafter"/>
</dbReference>
<comment type="caution">
    <text evidence="3">The sequence shown here is derived from an EMBL/GenBank/DDBJ whole genome shotgun (WGS) entry which is preliminary data.</text>
</comment>
<reference evidence="3 4" key="1">
    <citation type="journal article" date="2014" name="PLoS Genet.">
        <title>Phylogenetically driven sequencing of extremely halophilic archaea reveals strategies for static and dynamic osmo-response.</title>
        <authorList>
            <person name="Becker E.A."/>
            <person name="Seitzer P.M."/>
            <person name="Tritt A."/>
            <person name="Larsen D."/>
            <person name="Krusor M."/>
            <person name="Yao A.I."/>
            <person name="Wu D."/>
            <person name="Madern D."/>
            <person name="Eisen J.A."/>
            <person name="Darling A.E."/>
            <person name="Facciotti M.T."/>
        </authorList>
    </citation>
    <scope>NUCLEOTIDE SEQUENCE [LARGE SCALE GENOMIC DNA]</scope>
    <source>
        <strain evidence="3 4">2-9-1</strain>
    </source>
</reference>
<dbReference type="InterPro" id="IPR025877">
    <property type="entry name" value="MobA-like_NTP_Trfase"/>
</dbReference>
<evidence type="ECO:0000313" key="4">
    <source>
        <dbReference type="Proteomes" id="UP000011626"/>
    </source>
</evidence>
<keyword evidence="4" id="KW-1185">Reference proteome</keyword>
<dbReference type="PATRIC" id="fig|797114.5.peg.94"/>
<gene>
    <name evidence="3" type="ORF">C475_00465</name>
</gene>
<feature type="domain" description="MobA-like NTP transferase" evidence="2">
    <location>
        <begin position="3"/>
        <end position="123"/>
    </location>
</feature>
<evidence type="ECO:0000313" key="3">
    <source>
        <dbReference type="EMBL" id="ELZ30571.1"/>
    </source>
</evidence>
<dbReference type="Gene3D" id="3.90.550.10">
    <property type="entry name" value="Spore Coat Polysaccharide Biosynthesis Protein SpsA, Chain A"/>
    <property type="match status" value="1"/>
</dbReference>
<dbReference type="PANTHER" id="PTHR19136">
    <property type="entry name" value="MOLYBDENUM COFACTOR GUANYLYLTRANSFERASE"/>
    <property type="match status" value="1"/>
</dbReference>
<dbReference type="InterPro" id="IPR029044">
    <property type="entry name" value="Nucleotide-diphossugar_trans"/>
</dbReference>
<protein>
    <submittedName>
        <fullName evidence="3">4-diphosphocytidyl-2C-methyl-D-erythritol synthase</fullName>
    </submittedName>
</protein>
<proteinExistence type="predicted"/>
<dbReference type="Proteomes" id="UP000011626">
    <property type="component" value="Unassembled WGS sequence"/>
</dbReference>
<dbReference type="Pfam" id="PF12804">
    <property type="entry name" value="NTP_transf_3"/>
    <property type="match status" value="1"/>
</dbReference>
<evidence type="ECO:0000256" key="1">
    <source>
        <dbReference type="ARBA" id="ARBA00022679"/>
    </source>
</evidence>
<sequence>MDALVICGGKGTRLDFDGEKPLFPVDGVPMVDRVLAALADSRIDRVYAVVSPHAPETAAHVDCPTIETPGEGYVADLQHALADERVEGPVLTVAADLPLLDAEAVDGVLDAHESGSLTVATPTFLKSALGVSVDTTFVHEGEELAPAGVNVVGDGPDRTLVRDDARLAVNVNRREDGAVAERLLL</sequence>
<dbReference type="PANTHER" id="PTHR19136:SF86">
    <property type="entry name" value="ADENOSYLCOBINAMIDE-PHOSPHATE GUANYLYLTRANSFERASE"/>
    <property type="match status" value="1"/>
</dbReference>
<dbReference type="EMBL" id="AOIU01000003">
    <property type="protein sequence ID" value="ELZ30571.1"/>
    <property type="molecule type" value="Genomic_DNA"/>
</dbReference>
<name>M0D513_9EURY</name>
<keyword evidence="1" id="KW-0808">Transferase</keyword>
<dbReference type="SUPFAM" id="SSF53448">
    <property type="entry name" value="Nucleotide-diphospho-sugar transferases"/>
    <property type="match status" value="1"/>
</dbReference>
<dbReference type="AlphaFoldDB" id="M0D513"/>